<proteinExistence type="predicted"/>
<evidence type="ECO:0000313" key="1">
    <source>
        <dbReference type="EMBL" id="GAA4486956.1"/>
    </source>
</evidence>
<reference evidence="2" key="1">
    <citation type="journal article" date="2019" name="Int. J. Syst. Evol. Microbiol.">
        <title>The Global Catalogue of Microorganisms (GCM) 10K type strain sequencing project: providing services to taxonomists for standard genome sequencing and annotation.</title>
        <authorList>
            <consortium name="The Broad Institute Genomics Platform"/>
            <consortium name="The Broad Institute Genome Sequencing Center for Infectious Disease"/>
            <person name="Wu L."/>
            <person name="Ma J."/>
        </authorList>
    </citation>
    <scope>NUCLEOTIDE SEQUENCE [LARGE SCALE GENOMIC DNA]</scope>
    <source>
        <strain evidence="2">JCM 17933</strain>
    </source>
</reference>
<dbReference type="Proteomes" id="UP001500503">
    <property type="component" value="Unassembled WGS sequence"/>
</dbReference>
<comment type="caution">
    <text evidence="1">The sequence shown here is derived from an EMBL/GenBank/DDBJ whole genome shotgun (WGS) entry which is preliminary data.</text>
</comment>
<evidence type="ECO:0000313" key="2">
    <source>
        <dbReference type="Proteomes" id="UP001500503"/>
    </source>
</evidence>
<dbReference type="EMBL" id="BAABHF010000010">
    <property type="protein sequence ID" value="GAA4486956.1"/>
    <property type="molecule type" value="Genomic_DNA"/>
</dbReference>
<gene>
    <name evidence="1" type="ORF">GCM10023191_014100</name>
</gene>
<sequence length="62" mass="7097">MGPEVVEVRFGIFYDRHVRRLRQRRDRPLRHALRPAAWAPVPTAVPIGRPLTFLACAPISPL</sequence>
<protein>
    <submittedName>
        <fullName evidence="1">Uncharacterized protein</fullName>
    </submittedName>
</protein>
<accession>A0ABP8PJ84</accession>
<keyword evidence="2" id="KW-1185">Reference proteome</keyword>
<organism evidence="1 2">
    <name type="scientific">Actinoallomurus oryzae</name>
    <dbReference type="NCBI Taxonomy" id="502180"/>
    <lineage>
        <taxon>Bacteria</taxon>
        <taxon>Bacillati</taxon>
        <taxon>Actinomycetota</taxon>
        <taxon>Actinomycetes</taxon>
        <taxon>Streptosporangiales</taxon>
        <taxon>Thermomonosporaceae</taxon>
        <taxon>Actinoallomurus</taxon>
    </lineage>
</organism>
<name>A0ABP8PJ84_9ACTN</name>